<sequence>MATLVFSYSHADEALRNELETHLSPLKRMGTISAWHDRRIAPGQEFEHEIDHYFAEANIILLLVSSDFIASDYCWNIEIKNAMARHERGEAIVIPVILRNCAWHNLPFGKLLAATKDGKPITQFPQS</sequence>
<dbReference type="InterPro" id="IPR000157">
    <property type="entry name" value="TIR_dom"/>
</dbReference>
<dbReference type="Pfam" id="PF13676">
    <property type="entry name" value="TIR_2"/>
    <property type="match status" value="1"/>
</dbReference>
<organism evidence="2 3">
    <name type="scientific">Salmonella enterica subsp. arizonae</name>
    <dbReference type="NCBI Taxonomy" id="59203"/>
    <lineage>
        <taxon>Bacteria</taxon>
        <taxon>Pseudomonadati</taxon>
        <taxon>Pseudomonadota</taxon>
        <taxon>Gammaproteobacteria</taxon>
        <taxon>Enterobacterales</taxon>
        <taxon>Enterobacteriaceae</taxon>
        <taxon>Salmonella</taxon>
    </lineage>
</organism>
<dbReference type="SUPFAM" id="SSF52200">
    <property type="entry name" value="Toll/Interleukin receptor TIR domain"/>
    <property type="match status" value="1"/>
</dbReference>
<protein>
    <submittedName>
        <fullName evidence="2">TIR protein</fullName>
    </submittedName>
</protein>
<reference evidence="2 3" key="1">
    <citation type="submission" date="2018-06" db="EMBL/GenBank/DDBJ databases">
        <authorList>
            <consortium name="Pathogen Informatics"/>
            <person name="Doyle S."/>
        </authorList>
    </citation>
    <scope>NUCLEOTIDE SEQUENCE [LARGE SCALE GENOMIC DNA]</scope>
    <source>
        <strain evidence="2 3">NCTC7304</strain>
    </source>
</reference>
<dbReference type="SMART" id="SM00255">
    <property type="entry name" value="TIR"/>
    <property type="match status" value="1"/>
</dbReference>
<evidence type="ECO:0000259" key="1">
    <source>
        <dbReference type="PROSITE" id="PS50104"/>
    </source>
</evidence>
<evidence type="ECO:0000313" key="2">
    <source>
        <dbReference type="EMBL" id="SUG35121.1"/>
    </source>
</evidence>
<feature type="domain" description="TIR" evidence="1">
    <location>
        <begin position="1"/>
        <end position="127"/>
    </location>
</feature>
<dbReference type="EMBL" id="UGXD01000002">
    <property type="protein sequence ID" value="SUG35121.1"/>
    <property type="molecule type" value="Genomic_DNA"/>
</dbReference>
<proteinExistence type="predicted"/>
<evidence type="ECO:0000313" key="3">
    <source>
        <dbReference type="Proteomes" id="UP000254762"/>
    </source>
</evidence>
<dbReference type="Proteomes" id="UP000254762">
    <property type="component" value="Unassembled WGS sequence"/>
</dbReference>
<dbReference type="InterPro" id="IPR035897">
    <property type="entry name" value="Toll_tir_struct_dom_sf"/>
</dbReference>
<gene>
    <name evidence="2" type="ORF">NCTC7304_04670</name>
</gene>
<dbReference type="PROSITE" id="PS50104">
    <property type="entry name" value="TIR"/>
    <property type="match status" value="1"/>
</dbReference>
<name>A0A379T1U8_SALER</name>
<dbReference type="GO" id="GO:0007165">
    <property type="term" value="P:signal transduction"/>
    <property type="evidence" value="ECO:0007669"/>
    <property type="project" value="InterPro"/>
</dbReference>
<dbReference type="Gene3D" id="3.40.50.10140">
    <property type="entry name" value="Toll/interleukin-1 receptor homology (TIR) domain"/>
    <property type="match status" value="1"/>
</dbReference>
<accession>A0A379T1U8</accession>
<dbReference type="AlphaFoldDB" id="A0A379T1U8"/>